<dbReference type="PANTHER" id="PTHR30055">
    <property type="entry name" value="HTH-TYPE TRANSCRIPTIONAL REGULATOR RUTR"/>
    <property type="match status" value="1"/>
</dbReference>
<reference evidence="7" key="1">
    <citation type="submission" date="2006-09" db="EMBL/GenBank/DDBJ databases">
        <title>Complete sequence of Rhodopseudomonas palustris BisA53.</title>
        <authorList>
            <consortium name="US DOE Joint Genome Institute"/>
            <person name="Copeland A."/>
            <person name="Lucas S."/>
            <person name="Lapidus A."/>
            <person name="Barry K."/>
            <person name="Detter J.C."/>
            <person name="Glavina del Rio T."/>
            <person name="Hammon N."/>
            <person name="Israni S."/>
            <person name="Dalin E."/>
            <person name="Tice H."/>
            <person name="Pitluck S."/>
            <person name="Chain P."/>
            <person name="Malfatti S."/>
            <person name="Shin M."/>
            <person name="Vergez L."/>
            <person name="Schmutz J."/>
            <person name="Larimer F."/>
            <person name="Land M."/>
            <person name="Hauser L."/>
            <person name="Pelletier D.A."/>
            <person name="Kyrpides N."/>
            <person name="Kim E."/>
            <person name="Harwood C.S."/>
            <person name="Oda Y."/>
            <person name="Richardson P."/>
        </authorList>
    </citation>
    <scope>NUCLEOTIDE SEQUENCE [LARGE SCALE GENOMIC DNA]</scope>
    <source>
        <strain evidence="7">BisA53</strain>
    </source>
</reference>
<feature type="region of interest" description="Disordered" evidence="5">
    <location>
        <begin position="1"/>
        <end position="62"/>
    </location>
</feature>
<sequence>MKTMGPKSTPAAGRAANARGVGDKPRQRQLRPAAEPPRPRRAEAAVPLASVDASGSAPSKRAAKAAERRAAIVDAGLREFVARGYAATRLDDVAKRAGVAKGTIYLHFKDKEALFQELIRSALVPVVSRLASPPAPGESARAVLERFADTFVREIVETDRGDILRLIMAEGARFPSLAEFHYREVVARGIAGMSLLMNYGIARGEIRNAALAQFPQIVVAPALVAVIWHGLFGQYAPLDTAAMLRAHLDLIFGEERPE</sequence>
<dbReference type="PANTHER" id="PTHR30055:SF223">
    <property type="entry name" value="HTH-TYPE TRANSCRIPTIONAL REGULATOR UIDR"/>
    <property type="match status" value="1"/>
</dbReference>
<dbReference type="KEGG" id="rpe:RPE_1665"/>
<protein>
    <submittedName>
        <fullName evidence="7">Transcriptional regulator, TetR family</fullName>
    </submittedName>
</protein>
<dbReference type="AlphaFoldDB" id="Q07R20"/>
<name>Q07R20_RHOP5</name>
<dbReference type="EMBL" id="CP000463">
    <property type="protein sequence ID" value="ABJ05614.1"/>
    <property type="molecule type" value="Genomic_DNA"/>
</dbReference>
<gene>
    <name evidence="7" type="ordered locus">RPE_1665</name>
</gene>
<keyword evidence="1" id="KW-0805">Transcription regulation</keyword>
<dbReference type="SUPFAM" id="SSF48498">
    <property type="entry name" value="Tetracyclin repressor-like, C-terminal domain"/>
    <property type="match status" value="1"/>
</dbReference>
<dbReference type="SUPFAM" id="SSF46689">
    <property type="entry name" value="Homeodomain-like"/>
    <property type="match status" value="1"/>
</dbReference>
<dbReference type="eggNOG" id="COG1309">
    <property type="taxonomic scope" value="Bacteria"/>
</dbReference>
<accession>Q07R20</accession>
<evidence type="ECO:0000256" key="1">
    <source>
        <dbReference type="ARBA" id="ARBA00023015"/>
    </source>
</evidence>
<evidence type="ECO:0000256" key="2">
    <source>
        <dbReference type="ARBA" id="ARBA00023125"/>
    </source>
</evidence>
<feature type="compositionally biased region" description="Low complexity" evidence="5">
    <location>
        <begin position="44"/>
        <end position="60"/>
    </location>
</feature>
<dbReference type="PRINTS" id="PR00455">
    <property type="entry name" value="HTHTETR"/>
</dbReference>
<evidence type="ECO:0000256" key="5">
    <source>
        <dbReference type="SAM" id="MobiDB-lite"/>
    </source>
</evidence>
<dbReference type="InterPro" id="IPR001647">
    <property type="entry name" value="HTH_TetR"/>
</dbReference>
<proteinExistence type="predicted"/>
<keyword evidence="2 4" id="KW-0238">DNA-binding</keyword>
<dbReference type="HOGENOM" id="CLU_069356_27_2_5"/>
<dbReference type="STRING" id="316055.RPE_1665"/>
<dbReference type="Pfam" id="PF00440">
    <property type="entry name" value="TetR_N"/>
    <property type="match status" value="1"/>
</dbReference>
<dbReference type="Gene3D" id="1.10.357.10">
    <property type="entry name" value="Tetracycline Repressor, domain 2"/>
    <property type="match status" value="1"/>
</dbReference>
<feature type="DNA-binding region" description="H-T-H motif" evidence="4">
    <location>
        <begin position="89"/>
        <end position="108"/>
    </location>
</feature>
<dbReference type="InterPro" id="IPR009057">
    <property type="entry name" value="Homeodomain-like_sf"/>
</dbReference>
<evidence type="ECO:0000313" key="7">
    <source>
        <dbReference type="EMBL" id="ABJ05614.1"/>
    </source>
</evidence>
<evidence type="ECO:0000259" key="6">
    <source>
        <dbReference type="PROSITE" id="PS50977"/>
    </source>
</evidence>
<evidence type="ECO:0000256" key="3">
    <source>
        <dbReference type="ARBA" id="ARBA00023163"/>
    </source>
</evidence>
<dbReference type="Pfam" id="PF16859">
    <property type="entry name" value="TetR_C_11"/>
    <property type="match status" value="1"/>
</dbReference>
<dbReference type="GO" id="GO:0000976">
    <property type="term" value="F:transcription cis-regulatory region binding"/>
    <property type="evidence" value="ECO:0007669"/>
    <property type="project" value="TreeGrafter"/>
</dbReference>
<keyword evidence="3" id="KW-0804">Transcription</keyword>
<organism evidence="7">
    <name type="scientific">Rhodopseudomonas palustris (strain BisA53)</name>
    <dbReference type="NCBI Taxonomy" id="316055"/>
    <lineage>
        <taxon>Bacteria</taxon>
        <taxon>Pseudomonadati</taxon>
        <taxon>Pseudomonadota</taxon>
        <taxon>Alphaproteobacteria</taxon>
        <taxon>Hyphomicrobiales</taxon>
        <taxon>Nitrobacteraceae</taxon>
        <taxon>Rhodopseudomonas</taxon>
    </lineage>
</organism>
<feature type="domain" description="HTH tetR-type" evidence="6">
    <location>
        <begin position="66"/>
        <end position="126"/>
    </location>
</feature>
<dbReference type="InterPro" id="IPR036271">
    <property type="entry name" value="Tet_transcr_reg_TetR-rel_C_sf"/>
</dbReference>
<feature type="compositionally biased region" description="Low complexity" evidence="5">
    <location>
        <begin position="11"/>
        <end position="20"/>
    </location>
</feature>
<dbReference type="InterPro" id="IPR050109">
    <property type="entry name" value="HTH-type_TetR-like_transc_reg"/>
</dbReference>
<dbReference type="InterPro" id="IPR011075">
    <property type="entry name" value="TetR_C"/>
</dbReference>
<dbReference type="GO" id="GO:0003700">
    <property type="term" value="F:DNA-binding transcription factor activity"/>
    <property type="evidence" value="ECO:0007669"/>
    <property type="project" value="TreeGrafter"/>
</dbReference>
<dbReference type="PROSITE" id="PS50977">
    <property type="entry name" value="HTH_TETR_2"/>
    <property type="match status" value="1"/>
</dbReference>
<dbReference type="FunFam" id="1.10.10.60:FF:000141">
    <property type="entry name" value="TetR family transcriptional regulator"/>
    <property type="match status" value="1"/>
</dbReference>
<evidence type="ECO:0000256" key="4">
    <source>
        <dbReference type="PROSITE-ProRule" id="PRU00335"/>
    </source>
</evidence>